<name>A0AAW1P0E0_9CHLO</name>
<feature type="region of interest" description="Disordered" evidence="1">
    <location>
        <begin position="71"/>
        <end position="91"/>
    </location>
</feature>
<dbReference type="Proteomes" id="UP001465755">
    <property type="component" value="Unassembled WGS sequence"/>
</dbReference>
<accession>A0AAW1P0E0</accession>
<evidence type="ECO:0000313" key="3">
    <source>
        <dbReference type="Proteomes" id="UP001465755"/>
    </source>
</evidence>
<sequence>MLRTVAVAANGPPLFGSGLRSAEGSGDKSQPATIYYTGAHNSHYQHSASGACPFTRAWGRLCDGPIGGHAVPQRRPGGRTGAGLGGVQPPQRGGIPLLTRGVMVDTAAFHVGAFIWSERSGQETPISRRLPFAGQDAGAEPPYIRARGAFHLKAGAPQEPCPLTPRALRACVARKRPYPPYATAPTAALAGYEVWPQGSPNAERALEGPGQGPRWRDPNTPHEASSSTTPSSL</sequence>
<reference evidence="2 3" key="1">
    <citation type="journal article" date="2024" name="Nat. Commun.">
        <title>Phylogenomics reveals the evolutionary origins of lichenization in chlorophyte algae.</title>
        <authorList>
            <person name="Puginier C."/>
            <person name="Libourel C."/>
            <person name="Otte J."/>
            <person name="Skaloud P."/>
            <person name="Haon M."/>
            <person name="Grisel S."/>
            <person name="Petersen M."/>
            <person name="Berrin J.G."/>
            <person name="Delaux P.M."/>
            <person name="Dal Grande F."/>
            <person name="Keller J."/>
        </authorList>
    </citation>
    <scope>NUCLEOTIDE SEQUENCE [LARGE SCALE GENOMIC DNA]</scope>
    <source>
        <strain evidence="2 3">SAG 2036</strain>
    </source>
</reference>
<feature type="region of interest" description="Disordered" evidence="1">
    <location>
        <begin position="198"/>
        <end position="233"/>
    </location>
</feature>
<evidence type="ECO:0000256" key="1">
    <source>
        <dbReference type="SAM" id="MobiDB-lite"/>
    </source>
</evidence>
<gene>
    <name evidence="2" type="ORF">WJX73_000338</name>
</gene>
<dbReference type="EMBL" id="JALJOQ010000078">
    <property type="protein sequence ID" value="KAK9800855.1"/>
    <property type="molecule type" value="Genomic_DNA"/>
</dbReference>
<feature type="compositionally biased region" description="Polar residues" evidence="1">
    <location>
        <begin position="222"/>
        <end position="233"/>
    </location>
</feature>
<dbReference type="AlphaFoldDB" id="A0AAW1P0E0"/>
<evidence type="ECO:0000313" key="2">
    <source>
        <dbReference type="EMBL" id="KAK9800855.1"/>
    </source>
</evidence>
<protein>
    <submittedName>
        <fullName evidence="2">Uncharacterized protein</fullName>
    </submittedName>
</protein>
<proteinExistence type="predicted"/>
<organism evidence="2 3">
    <name type="scientific">Symbiochloris irregularis</name>
    <dbReference type="NCBI Taxonomy" id="706552"/>
    <lineage>
        <taxon>Eukaryota</taxon>
        <taxon>Viridiplantae</taxon>
        <taxon>Chlorophyta</taxon>
        <taxon>core chlorophytes</taxon>
        <taxon>Trebouxiophyceae</taxon>
        <taxon>Trebouxiales</taxon>
        <taxon>Trebouxiaceae</taxon>
        <taxon>Symbiochloris</taxon>
    </lineage>
</organism>
<comment type="caution">
    <text evidence="2">The sequence shown here is derived from an EMBL/GenBank/DDBJ whole genome shotgun (WGS) entry which is preliminary data.</text>
</comment>
<keyword evidence="3" id="KW-1185">Reference proteome</keyword>